<organism evidence="7 8">
    <name type="scientific">Actinoalloteichus caeruleus DSM 43889</name>
    <dbReference type="NCBI Taxonomy" id="1120930"/>
    <lineage>
        <taxon>Bacteria</taxon>
        <taxon>Bacillati</taxon>
        <taxon>Actinomycetota</taxon>
        <taxon>Actinomycetes</taxon>
        <taxon>Pseudonocardiales</taxon>
        <taxon>Pseudonocardiaceae</taxon>
        <taxon>Actinoalloteichus</taxon>
        <taxon>Actinoalloteichus cyanogriseus</taxon>
    </lineage>
</organism>
<reference evidence="7 8" key="1">
    <citation type="submission" date="2013-07" db="EMBL/GenBank/DDBJ databases">
        <authorList>
            <consortium name="DOE Joint Genome Institute"/>
            <person name="Reeve W."/>
            <person name="Huntemann M."/>
            <person name="Han J."/>
            <person name="Chen A."/>
            <person name="Kyrpides N."/>
            <person name="Mavromatis K."/>
            <person name="Markowitz V."/>
            <person name="Palaniappan K."/>
            <person name="Ivanova N."/>
            <person name="Schaumberg A."/>
            <person name="Pati A."/>
            <person name="Liolios K."/>
            <person name="Nordberg H.P."/>
            <person name="Cantor M.N."/>
            <person name="Hua S.X."/>
            <person name="Woyke T."/>
        </authorList>
    </citation>
    <scope>NUCLEOTIDE SEQUENCE [LARGE SCALE GENOMIC DNA]</scope>
    <source>
        <strain evidence="7 8">DSM 43889</strain>
    </source>
</reference>
<dbReference type="Gene3D" id="3.30.420.40">
    <property type="match status" value="2"/>
</dbReference>
<keyword evidence="8" id="KW-1185">Reference proteome</keyword>
<keyword evidence="2" id="KW-0859">Xylose metabolism</keyword>
<name>A0ABT1JQ51_ACTCY</name>
<evidence type="ECO:0000256" key="2">
    <source>
        <dbReference type="ARBA" id="ARBA00022629"/>
    </source>
</evidence>
<evidence type="ECO:0000313" key="8">
    <source>
        <dbReference type="Proteomes" id="UP000791080"/>
    </source>
</evidence>
<dbReference type="InterPro" id="IPR018484">
    <property type="entry name" value="FGGY_N"/>
</dbReference>
<dbReference type="PANTHER" id="PTHR43095">
    <property type="entry name" value="SUGAR KINASE"/>
    <property type="match status" value="1"/>
</dbReference>
<accession>A0ABT1JQ51</accession>
<dbReference type="InterPro" id="IPR043129">
    <property type="entry name" value="ATPase_NBD"/>
</dbReference>
<dbReference type="InterPro" id="IPR018485">
    <property type="entry name" value="FGGY_C"/>
</dbReference>
<dbReference type="InterPro" id="IPR050406">
    <property type="entry name" value="FGGY_Carb_Kinase"/>
</dbReference>
<keyword evidence="2" id="KW-0119">Carbohydrate metabolism</keyword>
<dbReference type="EMBL" id="AUBJ02000001">
    <property type="protein sequence ID" value="MCP2334487.1"/>
    <property type="molecule type" value="Genomic_DNA"/>
</dbReference>
<evidence type="ECO:0000259" key="5">
    <source>
        <dbReference type="Pfam" id="PF00370"/>
    </source>
</evidence>
<dbReference type="InterPro" id="IPR000577">
    <property type="entry name" value="Carb_kinase_FGGY"/>
</dbReference>
<sequence length="486" mass="50553">MAEALLGVDLGTSGVKALVVALDGAVLGEAVVEYPVRRPAPGAAEGDPEEWWRATATAVRSAVSRAGPGTRVLGVGLAGQMHGVVLTGPGGRPTRPAVLWPDQRALSVLDRWNELPTSLRVRLANPVVPGMAGPLVDWLTTVEPDAVAAAEWVLSPKDWLRLRMVGRAATDPSDASATLLWDIPADRWCEAVLRAQDLREDLLPLVSRSAEIAGELGAEVADELGLRAGTPVAVGAADTAAGLLATGPAPGEVQLTVGTGAQLVRLVDDTSPASEDAVGAGRPVVHRYRRAEDTGWYWMAAVQNAGLALDWVRAVVRADREELADAARHGSSGGVLFVPHLTGERTPLVDPTATASLRGLRLDHDRRTVLTAAIEGVAFAVRHAAGELPGPAPDALRLTGGGLTEPAVRQLVADVLGVPLRPVEVRSAAAVGAAHLAAGALGLPSPPVAESVGETVLPGPRAEELAEGFARYREAVEPPDEDDHHH</sequence>
<dbReference type="Proteomes" id="UP000791080">
    <property type="component" value="Unassembled WGS sequence"/>
</dbReference>
<feature type="domain" description="Carbohydrate kinase FGGY N-terminal" evidence="5">
    <location>
        <begin position="5"/>
        <end position="244"/>
    </location>
</feature>
<gene>
    <name evidence="7" type="ORF">G443_004757</name>
</gene>
<evidence type="ECO:0000256" key="3">
    <source>
        <dbReference type="ARBA" id="ARBA00022679"/>
    </source>
</evidence>
<protein>
    <submittedName>
        <fullName evidence="7">Xylulokinase</fullName>
    </submittedName>
</protein>
<reference evidence="7 8" key="2">
    <citation type="submission" date="2022-06" db="EMBL/GenBank/DDBJ databases">
        <title>Genomic Encyclopedia of Type Strains, Phase I: the one thousand microbial genomes (KMG-I) project.</title>
        <authorList>
            <person name="Kyrpides N."/>
        </authorList>
    </citation>
    <scope>NUCLEOTIDE SEQUENCE [LARGE SCALE GENOMIC DNA]</scope>
    <source>
        <strain evidence="7 8">DSM 43889</strain>
    </source>
</reference>
<dbReference type="CDD" id="cd07808">
    <property type="entry name" value="ASKHA_NBD_FGGY_EcXK-like"/>
    <property type="match status" value="1"/>
</dbReference>
<evidence type="ECO:0000259" key="6">
    <source>
        <dbReference type="Pfam" id="PF02782"/>
    </source>
</evidence>
<evidence type="ECO:0000313" key="7">
    <source>
        <dbReference type="EMBL" id="MCP2334487.1"/>
    </source>
</evidence>
<proteinExistence type="inferred from homology"/>
<evidence type="ECO:0000256" key="4">
    <source>
        <dbReference type="ARBA" id="ARBA00022777"/>
    </source>
</evidence>
<comment type="similarity">
    <text evidence="1">Belongs to the FGGY kinase family.</text>
</comment>
<comment type="caution">
    <text evidence="7">The sequence shown here is derived from an EMBL/GenBank/DDBJ whole genome shotgun (WGS) entry which is preliminary data.</text>
</comment>
<dbReference type="SUPFAM" id="SSF53067">
    <property type="entry name" value="Actin-like ATPase domain"/>
    <property type="match status" value="2"/>
</dbReference>
<keyword evidence="4" id="KW-0418">Kinase</keyword>
<evidence type="ECO:0000256" key="1">
    <source>
        <dbReference type="ARBA" id="ARBA00009156"/>
    </source>
</evidence>
<dbReference type="RefSeq" id="WP_051314229.1">
    <property type="nucleotide sequence ID" value="NZ_AUBJ02000001.1"/>
</dbReference>
<dbReference type="PIRSF" id="PIRSF000538">
    <property type="entry name" value="GlpK"/>
    <property type="match status" value="1"/>
</dbReference>
<dbReference type="PANTHER" id="PTHR43095:SF5">
    <property type="entry name" value="XYLULOSE KINASE"/>
    <property type="match status" value="1"/>
</dbReference>
<dbReference type="Pfam" id="PF02782">
    <property type="entry name" value="FGGY_C"/>
    <property type="match status" value="1"/>
</dbReference>
<feature type="domain" description="Carbohydrate kinase FGGY C-terminal" evidence="6">
    <location>
        <begin position="284"/>
        <end position="440"/>
    </location>
</feature>
<dbReference type="Pfam" id="PF00370">
    <property type="entry name" value="FGGY_N"/>
    <property type="match status" value="1"/>
</dbReference>
<keyword evidence="3" id="KW-0808">Transferase</keyword>